<keyword evidence="1 6" id="KW-0645">Protease</keyword>
<evidence type="ECO:0000256" key="5">
    <source>
        <dbReference type="ARBA" id="ARBA00023049"/>
    </source>
</evidence>
<gene>
    <name evidence="9" type="ORF">F6J89_02700</name>
</gene>
<keyword evidence="4 6" id="KW-0862">Zinc</keyword>
<feature type="domain" description="Peptidase M48" evidence="8">
    <location>
        <begin position="125"/>
        <end position="163"/>
    </location>
</feature>
<organism evidence="9">
    <name type="scientific">Symploca sp. SIO1C4</name>
    <dbReference type="NCBI Taxonomy" id="2607765"/>
    <lineage>
        <taxon>Bacteria</taxon>
        <taxon>Bacillati</taxon>
        <taxon>Cyanobacteriota</taxon>
        <taxon>Cyanophyceae</taxon>
        <taxon>Coleofasciculales</taxon>
        <taxon>Coleofasciculaceae</taxon>
        <taxon>Symploca</taxon>
    </lineage>
</organism>
<dbReference type="Pfam" id="PF01435">
    <property type="entry name" value="Peptidase_M48"/>
    <property type="match status" value="1"/>
</dbReference>
<protein>
    <submittedName>
        <fullName evidence="9">M56 family metallopeptidase</fullName>
    </submittedName>
</protein>
<reference evidence="9" key="1">
    <citation type="submission" date="2019-11" db="EMBL/GenBank/DDBJ databases">
        <title>Genomic insights into an expanded diversity of filamentous marine cyanobacteria reveals the extraordinary biosynthetic potential of Moorea and Okeania.</title>
        <authorList>
            <person name="Ferreira Leao T."/>
            <person name="Wang M."/>
            <person name="Moss N."/>
            <person name="Da Silva R."/>
            <person name="Sanders J."/>
            <person name="Nurk S."/>
            <person name="Gurevich A."/>
            <person name="Humphrey G."/>
            <person name="Reher R."/>
            <person name="Zhu Q."/>
            <person name="Belda-Ferre P."/>
            <person name="Glukhov E."/>
            <person name="Rex R."/>
            <person name="Dorrestein P.C."/>
            <person name="Knight R."/>
            <person name="Pevzner P."/>
            <person name="Gerwick W.H."/>
            <person name="Gerwick L."/>
        </authorList>
    </citation>
    <scope>NUCLEOTIDE SEQUENCE</scope>
    <source>
        <strain evidence="9">SIO1C4</strain>
    </source>
</reference>
<evidence type="ECO:0000259" key="8">
    <source>
        <dbReference type="Pfam" id="PF01435"/>
    </source>
</evidence>
<dbReference type="GO" id="GO:0006508">
    <property type="term" value="P:proteolysis"/>
    <property type="evidence" value="ECO:0007669"/>
    <property type="project" value="UniProtKB-KW"/>
</dbReference>
<keyword evidence="7" id="KW-1133">Transmembrane helix</keyword>
<comment type="similarity">
    <text evidence="6">Belongs to the peptidase M48 family.</text>
</comment>
<sequence length="280" mass="31889">MHLLMILAGLGLAYLLRSSRIQQSGNWTQRWQRALLLFLFPPLLLMMTAVAVLCMGPQGQMIGLYTGWFSYCIVLGCLAVALFVGIKLAFEAWQSIEQIRAYPQVEIEGSKVRLLDHAIPFSGMIGFWQQELVITQGLLEKLQPEQLQAVLSHEQAHHYYQDTFWFFWLGWVYRCSAWLPNTASLWEELLLLREIRADGWAAQKVDSLVLAESLLIVVSQSMIVSETVCAAFSRAVPRNRLQQRIDALLAEPESPTESNSWAWSWVLLSLIPLISVPFHT</sequence>
<dbReference type="CDD" id="cd07326">
    <property type="entry name" value="M56_BlaR1_MecR1_like"/>
    <property type="match status" value="1"/>
</dbReference>
<dbReference type="PANTHER" id="PTHR34978:SF3">
    <property type="entry name" value="SLR0241 PROTEIN"/>
    <property type="match status" value="1"/>
</dbReference>
<comment type="cofactor">
    <cofactor evidence="6">
        <name>Zn(2+)</name>
        <dbReference type="ChEBI" id="CHEBI:29105"/>
    </cofactor>
    <text evidence="6">Binds 1 zinc ion per subunit.</text>
</comment>
<proteinExistence type="inferred from homology"/>
<keyword evidence="7" id="KW-0812">Transmembrane</keyword>
<feature type="transmembrane region" description="Helical" evidence="7">
    <location>
        <begin position="34"/>
        <end position="56"/>
    </location>
</feature>
<dbReference type="Gene3D" id="3.30.2010.10">
    <property type="entry name" value="Metalloproteases ('zincins'), catalytic domain"/>
    <property type="match status" value="1"/>
</dbReference>
<comment type="caution">
    <text evidence="9">The sequence shown here is derived from an EMBL/GenBank/DDBJ whole genome shotgun (WGS) entry which is preliminary data.</text>
</comment>
<keyword evidence="3 6" id="KW-0378">Hydrolase</keyword>
<dbReference type="InterPro" id="IPR001915">
    <property type="entry name" value="Peptidase_M48"/>
</dbReference>
<dbReference type="AlphaFoldDB" id="A0A6B3NAA2"/>
<dbReference type="GO" id="GO:0046872">
    <property type="term" value="F:metal ion binding"/>
    <property type="evidence" value="ECO:0007669"/>
    <property type="project" value="UniProtKB-KW"/>
</dbReference>
<dbReference type="PANTHER" id="PTHR34978">
    <property type="entry name" value="POSSIBLE SENSOR-TRANSDUCER PROTEIN BLAR"/>
    <property type="match status" value="1"/>
</dbReference>
<dbReference type="EMBL" id="JAAHFQ010000035">
    <property type="protein sequence ID" value="NER26551.1"/>
    <property type="molecule type" value="Genomic_DNA"/>
</dbReference>
<feature type="transmembrane region" description="Helical" evidence="7">
    <location>
        <begin position="68"/>
        <end position="90"/>
    </location>
</feature>
<evidence type="ECO:0000256" key="6">
    <source>
        <dbReference type="RuleBase" id="RU003983"/>
    </source>
</evidence>
<keyword evidence="5 6" id="KW-0482">Metalloprotease</keyword>
<evidence type="ECO:0000313" key="9">
    <source>
        <dbReference type="EMBL" id="NER26551.1"/>
    </source>
</evidence>
<evidence type="ECO:0000256" key="4">
    <source>
        <dbReference type="ARBA" id="ARBA00022833"/>
    </source>
</evidence>
<evidence type="ECO:0000256" key="1">
    <source>
        <dbReference type="ARBA" id="ARBA00022670"/>
    </source>
</evidence>
<dbReference type="InterPro" id="IPR052173">
    <property type="entry name" value="Beta-lactam_resp_regulator"/>
</dbReference>
<keyword evidence="7" id="KW-0472">Membrane</keyword>
<evidence type="ECO:0000256" key="2">
    <source>
        <dbReference type="ARBA" id="ARBA00022723"/>
    </source>
</evidence>
<keyword evidence="2" id="KW-0479">Metal-binding</keyword>
<evidence type="ECO:0000256" key="3">
    <source>
        <dbReference type="ARBA" id="ARBA00022801"/>
    </source>
</evidence>
<dbReference type="GO" id="GO:0004222">
    <property type="term" value="F:metalloendopeptidase activity"/>
    <property type="evidence" value="ECO:0007669"/>
    <property type="project" value="InterPro"/>
</dbReference>
<evidence type="ECO:0000256" key="7">
    <source>
        <dbReference type="SAM" id="Phobius"/>
    </source>
</evidence>
<accession>A0A6B3NAA2</accession>
<name>A0A6B3NAA2_9CYAN</name>